<feature type="region of interest" description="Disordered" evidence="1">
    <location>
        <begin position="1"/>
        <end position="55"/>
    </location>
</feature>
<evidence type="ECO:0000313" key="3">
    <source>
        <dbReference type="Proteomes" id="UP000541610"/>
    </source>
</evidence>
<proteinExistence type="predicted"/>
<dbReference type="EMBL" id="JABANP010000271">
    <property type="protein sequence ID" value="KAF4685237.1"/>
    <property type="molecule type" value="Genomic_DNA"/>
</dbReference>
<dbReference type="Proteomes" id="UP000541610">
    <property type="component" value="Unassembled WGS sequence"/>
</dbReference>
<feature type="compositionally biased region" description="Basic and acidic residues" evidence="1">
    <location>
        <begin position="23"/>
        <end position="33"/>
    </location>
</feature>
<protein>
    <submittedName>
        <fullName evidence="2">Uncharacterized protein</fullName>
    </submittedName>
</protein>
<dbReference type="AlphaFoldDB" id="A0A7J6NP40"/>
<organism evidence="2 3">
    <name type="scientific">Perkinsus olseni</name>
    <name type="common">Perkinsus atlanticus</name>
    <dbReference type="NCBI Taxonomy" id="32597"/>
    <lineage>
        <taxon>Eukaryota</taxon>
        <taxon>Sar</taxon>
        <taxon>Alveolata</taxon>
        <taxon>Perkinsozoa</taxon>
        <taxon>Perkinsea</taxon>
        <taxon>Perkinsida</taxon>
        <taxon>Perkinsidae</taxon>
        <taxon>Perkinsus</taxon>
    </lineage>
</organism>
<evidence type="ECO:0000256" key="1">
    <source>
        <dbReference type="SAM" id="MobiDB-lite"/>
    </source>
</evidence>
<reference evidence="2 3" key="1">
    <citation type="submission" date="2020-04" db="EMBL/GenBank/DDBJ databases">
        <title>Perkinsus olseni comparative genomics.</title>
        <authorList>
            <person name="Bogema D.R."/>
        </authorList>
    </citation>
    <scope>NUCLEOTIDE SEQUENCE [LARGE SCALE GENOMIC DNA]</scope>
    <source>
        <strain evidence="2">00978-12</strain>
    </source>
</reference>
<sequence>MAQPPTAPPTLLWESHGGSVSARDTKGEVDQSPHRLTLTPLNPIHPKDARTDKREFDGTGDLNWRICCEEKDNEYCQTVCGQKERVYYQERGRKLQRNVFMTSTQAMTRHIIMLANYLDKTVLLVREQ</sequence>
<accession>A0A7J6NP40</accession>
<evidence type="ECO:0000313" key="2">
    <source>
        <dbReference type="EMBL" id="KAF4685237.1"/>
    </source>
</evidence>
<name>A0A7J6NP40_PEROL</name>
<feature type="compositionally biased region" description="Basic and acidic residues" evidence="1">
    <location>
        <begin position="45"/>
        <end position="55"/>
    </location>
</feature>
<gene>
    <name evidence="2" type="ORF">FOZ60_006754</name>
</gene>
<comment type="caution">
    <text evidence="2">The sequence shown here is derived from an EMBL/GenBank/DDBJ whole genome shotgun (WGS) entry which is preliminary data.</text>
</comment>